<keyword evidence="3" id="KW-1185">Reference proteome</keyword>
<dbReference type="Proteomes" id="UP001497444">
    <property type="component" value="Unassembled WGS sequence"/>
</dbReference>
<proteinExistence type="predicted"/>
<evidence type="ECO:0000313" key="3">
    <source>
        <dbReference type="Proteomes" id="UP001497444"/>
    </source>
</evidence>
<reference evidence="2" key="1">
    <citation type="submission" date="2024-02" db="EMBL/GenBank/DDBJ databases">
        <authorList>
            <consortium name="ELIXIR-Norway"/>
            <consortium name="Elixir Norway"/>
        </authorList>
    </citation>
    <scope>NUCLEOTIDE SEQUENCE</scope>
</reference>
<evidence type="ECO:0000256" key="1">
    <source>
        <dbReference type="SAM" id="MobiDB-lite"/>
    </source>
</evidence>
<name>A0ABP0VJ75_9BRYO</name>
<dbReference type="EMBL" id="CAXAQS010000779">
    <property type="protein sequence ID" value="CAK9253110.1"/>
    <property type="molecule type" value="Genomic_DNA"/>
</dbReference>
<feature type="compositionally biased region" description="Low complexity" evidence="1">
    <location>
        <begin position="160"/>
        <end position="176"/>
    </location>
</feature>
<protein>
    <submittedName>
        <fullName evidence="2">Uncharacterized protein</fullName>
    </submittedName>
</protein>
<organism evidence="2 3">
    <name type="scientific">Sphagnum jensenii</name>
    <dbReference type="NCBI Taxonomy" id="128206"/>
    <lineage>
        <taxon>Eukaryota</taxon>
        <taxon>Viridiplantae</taxon>
        <taxon>Streptophyta</taxon>
        <taxon>Embryophyta</taxon>
        <taxon>Bryophyta</taxon>
        <taxon>Sphagnophytina</taxon>
        <taxon>Sphagnopsida</taxon>
        <taxon>Sphagnales</taxon>
        <taxon>Sphagnaceae</taxon>
        <taxon>Sphagnum</taxon>
    </lineage>
</organism>
<sequence length="216" mass="23220">MYNMDNNHHCNAINEQGEIGVLKIRHRAKLALDAAIKQLRAKGVEPLGADNGRFFVINRSGTGLETTFSVRVLTKDLQVDGVGTVQQEVVHKLTPEIIARLDSEAADLDNLYPRPTSEEVARIVAESDLSTGRSRAVDEILDRKGVEAQVDEEEGEDEPAAAATATTTTTTQATPTQSLSQPAPTPTVTVQVQTTTPAPKATAEMSDEEFLKSLGA</sequence>
<feature type="region of interest" description="Disordered" evidence="1">
    <location>
        <begin position="147"/>
        <end position="216"/>
    </location>
</feature>
<evidence type="ECO:0000313" key="2">
    <source>
        <dbReference type="EMBL" id="CAK9253110.1"/>
    </source>
</evidence>
<comment type="caution">
    <text evidence="2">The sequence shown here is derived from an EMBL/GenBank/DDBJ whole genome shotgun (WGS) entry which is preliminary data.</text>
</comment>
<accession>A0ABP0VJ75</accession>
<feature type="compositionally biased region" description="Low complexity" evidence="1">
    <location>
        <begin position="186"/>
        <end position="199"/>
    </location>
</feature>
<feature type="compositionally biased region" description="Acidic residues" evidence="1">
    <location>
        <begin position="149"/>
        <end position="159"/>
    </location>
</feature>
<gene>
    <name evidence="2" type="ORF">CSSPJE1EN1_LOCUS28488</name>
</gene>